<feature type="compositionally biased region" description="Polar residues" evidence="1">
    <location>
        <begin position="30"/>
        <end position="40"/>
    </location>
</feature>
<dbReference type="AlphaFoldDB" id="A0AA39HXV1"/>
<name>A0AA39HXV1_9BILA</name>
<gene>
    <name evidence="2" type="ORF">QR680_006743</name>
</gene>
<dbReference type="EMBL" id="JAUCMV010000003">
    <property type="protein sequence ID" value="KAK0413336.1"/>
    <property type="molecule type" value="Genomic_DNA"/>
</dbReference>
<keyword evidence="3" id="KW-1185">Reference proteome</keyword>
<organism evidence="2 3">
    <name type="scientific">Steinernema hermaphroditum</name>
    <dbReference type="NCBI Taxonomy" id="289476"/>
    <lineage>
        <taxon>Eukaryota</taxon>
        <taxon>Metazoa</taxon>
        <taxon>Ecdysozoa</taxon>
        <taxon>Nematoda</taxon>
        <taxon>Chromadorea</taxon>
        <taxon>Rhabditida</taxon>
        <taxon>Tylenchina</taxon>
        <taxon>Panagrolaimomorpha</taxon>
        <taxon>Strongyloidoidea</taxon>
        <taxon>Steinernematidae</taxon>
        <taxon>Steinernema</taxon>
    </lineage>
</organism>
<protein>
    <recommendedName>
        <fullName evidence="4">FLYWCH-type domain-containing protein</fullName>
    </recommendedName>
</protein>
<feature type="compositionally biased region" description="Basic and acidic residues" evidence="1">
    <location>
        <begin position="206"/>
        <end position="217"/>
    </location>
</feature>
<dbReference type="Gene3D" id="2.20.25.240">
    <property type="match status" value="2"/>
</dbReference>
<evidence type="ECO:0000256" key="1">
    <source>
        <dbReference type="SAM" id="MobiDB-lite"/>
    </source>
</evidence>
<evidence type="ECO:0008006" key="4">
    <source>
        <dbReference type="Google" id="ProtNLM"/>
    </source>
</evidence>
<feature type="region of interest" description="Disordered" evidence="1">
    <location>
        <begin position="283"/>
        <end position="309"/>
    </location>
</feature>
<evidence type="ECO:0000313" key="2">
    <source>
        <dbReference type="EMBL" id="KAK0413336.1"/>
    </source>
</evidence>
<feature type="region of interest" description="Disordered" evidence="1">
    <location>
        <begin position="23"/>
        <end position="78"/>
    </location>
</feature>
<evidence type="ECO:0000313" key="3">
    <source>
        <dbReference type="Proteomes" id="UP001175271"/>
    </source>
</evidence>
<dbReference type="Proteomes" id="UP001175271">
    <property type="component" value="Unassembled WGS sequence"/>
</dbReference>
<feature type="compositionally biased region" description="Polar residues" evidence="1">
    <location>
        <begin position="227"/>
        <end position="239"/>
    </location>
</feature>
<proteinExistence type="predicted"/>
<sequence length="821" mass="92878">MASSKANDFPRNWLDREVKIEQNDDDLFESSGSEPSTSLATGLRDGLSSETTPTPQDNGSSPPNEQEEVTFVPGSSQRTRVTDKLGRGVYMHGGYTYRRERTMKKLPGFITCRCIFRECAARARVNEDNCKGFVVRQHNHEPDFTKQTIRQARDALEAQARAVGNGIAATDAVRVIRSTLGDDVFPKANSEEAYLRAFERARKRARQEEGNEVREEAALEPIVSEANFGQGSGSMASSDENNLLENWLDREVKIEQNDDDLFESSGSEPSTSLATALKDVLSSETVPTPQDNGPLDEQEEVTFVPGSSKRTRVTDKLGRGVYMYGGYTYRRERTMKKLPGFITCRCIFRECAARARVNEDNCKGFVVKQHNHEPDFNDQSIRQARDALEAQARAVGNGLGATDAVRVIRSTLGDDVLSAASSEKAYLRAFQRGRKRARQEVNNEVREEAVFSSSEPIVSEEFREVDFGQGPERFLLTEINKDDSKMAVFMSTFGKTLLERSRNISICEASTSSPHLFVISAYLDNLSLPAAYCIYSKKSPDVYRTALDAVNAELACNKKPLSIIADLERNVTNAASMVWPLATIGLSTYRLGTEVFSKIQSNADLLWRYNTNEEDRALMDSLQYLAFVPLTDLYHTFCTLWDSTDEMEDLFTWFFTSYIGRYFVPKQPFVDLQPGWISDSIIRDQILSKHRADPSFSPREWNLYGREKQLINNSMKQGFSRSMTSDSTIFLDIIRSEEVFSRELFNENCLAKPCYVEKDLWSVVEQYDEKSEDPVQYLKELASIYPRALDLGEINGVFKQTRKKTAEQQLHKYRKSKGCIP</sequence>
<feature type="compositionally biased region" description="Polar residues" evidence="1">
    <location>
        <begin position="48"/>
        <end position="64"/>
    </location>
</feature>
<accession>A0AA39HXV1</accession>
<comment type="caution">
    <text evidence="2">The sequence shown here is derived from an EMBL/GenBank/DDBJ whole genome shotgun (WGS) entry which is preliminary data.</text>
</comment>
<reference evidence="2" key="1">
    <citation type="submission" date="2023-06" db="EMBL/GenBank/DDBJ databases">
        <title>Genomic analysis of the entomopathogenic nematode Steinernema hermaphroditum.</title>
        <authorList>
            <person name="Schwarz E.M."/>
            <person name="Heppert J.K."/>
            <person name="Baniya A."/>
            <person name="Schwartz H.T."/>
            <person name="Tan C.-H."/>
            <person name="Antoshechkin I."/>
            <person name="Sternberg P.W."/>
            <person name="Goodrich-Blair H."/>
            <person name="Dillman A.R."/>
        </authorList>
    </citation>
    <scope>NUCLEOTIDE SEQUENCE</scope>
    <source>
        <strain evidence="2">PS9179</strain>
        <tissue evidence="2">Whole animal</tissue>
    </source>
</reference>
<feature type="region of interest" description="Disordered" evidence="1">
    <location>
        <begin position="206"/>
        <end position="239"/>
    </location>
</feature>